<dbReference type="Pfam" id="PF18862">
    <property type="entry name" value="ApeA_NTD1"/>
    <property type="match status" value="1"/>
</dbReference>
<reference evidence="2 3" key="1">
    <citation type="submission" date="2018-08" db="EMBL/GenBank/DDBJ databases">
        <title>A genome reference for cultivated species of the human gut microbiota.</title>
        <authorList>
            <person name="Zou Y."/>
            <person name="Xue W."/>
            <person name="Luo G."/>
        </authorList>
    </citation>
    <scope>NUCLEOTIDE SEQUENCE [LARGE SCALE GENOMIC DNA]</scope>
    <source>
        <strain evidence="2 3">AF45-19</strain>
    </source>
</reference>
<organism evidence="2 3">
    <name type="scientific">Bifidobacterium adolescentis</name>
    <dbReference type="NCBI Taxonomy" id="1680"/>
    <lineage>
        <taxon>Bacteria</taxon>
        <taxon>Bacillati</taxon>
        <taxon>Actinomycetota</taxon>
        <taxon>Actinomycetes</taxon>
        <taxon>Bifidobacteriales</taxon>
        <taxon>Bifidobacteriaceae</taxon>
        <taxon>Bifidobacterium</taxon>
    </lineage>
</organism>
<dbReference type="InterPro" id="IPR041223">
    <property type="entry name" value="ApeA_NTD"/>
</dbReference>
<feature type="domain" description="ApeA N-terminal" evidence="1">
    <location>
        <begin position="7"/>
        <end position="187"/>
    </location>
</feature>
<dbReference type="EMBL" id="QRNG01000022">
    <property type="protein sequence ID" value="RHK23972.1"/>
    <property type="molecule type" value="Genomic_DNA"/>
</dbReference>
<accession>A0A415FM68</accession>
<evidence type="ECO:0000313" key="2">
    <source>
        <dbReference type="EMBL" id="RHK23972.1"/>
    </source>
</evidence>
<dbReference type="AlphaFoldDB" id="A0A415FM68"/>
<sequence length="237" mass="26741">MTGANGIIDARYAVFNASVGKDYSKVNALRTSLGGLREWLGISSILESEPFVDRDNRVKGKQYTLKCPDNIGTGNPVFEFVPHWTTSVSGNTTELHDLVYMESSSHDVESWPAHLEKHRAMRDLLRISSWTEHPLSIEAVSRRDDPLRAESGIPYQERWCAVVESHSEVHSHAGQFDYLIKYSDFDNGDLNSWFKLRDTYARGIDPIVSLFSMRGASIEAWVVQLSIGFEALGYQLL</sequence>
<comment type="caution">
    <text evidence="2">The sequence shown here is derived from an EMBL/GenBank/DDBJ whole genome shotgun (WGS) entry which is preliminary data.</text>
</comment>
<name>A0A415FM68_BIFAD</name>
<evidence type="ECO:0000259" key="1">
    <source>
        <dbReference type="Pfam" id="PF18862"/>
    </source>
</evidence>
<dbReference type="RefSeq" id="WP_147323732.1">
    <property type="nucleotide sequence ID" value="NZ_JADMPZ010000006.1"/>
</dbReference>
<gene>
    <name evidence="2" type="ORF">DW072_09185</name>
</gene>
<protein>
    <recommendedName>
        <fullName evidence="1">ApeA N-terminal domain-containing protein</fullName>
    </recommendedName>
</protein>
<dbReference type="Proteomes" id="UP000285262">
    <property type="component" value="Unassembled WGS sequence"/>
</dbReference>
<evidence type="ECO:0000313" key="3">
    <source>
        <dbReference type="Proteomes" id="UP000285262"/>
    </source>
</evidence>
<proteinExistence type="predicted"/>